<keyword evidence="2" id="KW-0472">Membrane</keyword>
<keyword evidence="4" id="KW-1185">Reference proteome</keyword>
<keyword evidence="2" id="KW-0812">Transmembrane</keyword>
<keyword evidence="2" id="KW-1133">Transmembrane helix</keyword>
<protein>
    <submittedName>
        <fullName evidence="3">Uncharacterized protein</fullName>
    </submittedName>
</protein>
<dbReference type="EMBL" id="CP099490">
    <property type="protein sequence ID" value="USQ75082.1"/>
    <property type="molecule type" value="Genomic_DNA"/>
</dbReference>
<evidence type="ECO:0000313" key="4">
    <source>
        <dbReference type="Proteomes" id="UP001056535"/>
    </source>
</evidence>
<dbReference type="Proteomes" id="UP001056535">
    <property type="component" value="Chromosome"/>
</dbReference>
<organism evidence="3 4">
    <name type="scientific">Ornithinimicrobium cryptoxanthini</name>
    <dbReference type="NCBI Taxonomy" id="2934161"/>
    <lineage>
        <taxon>Bacteria</taxon>
        <taxon>Bacillati</taxon>
        <taxon>Actinomycetota</taxon>
        <taxon>Actinomycetes</taxon>
        <taxon>Micrococcales</taxon>
        <taxon>Ornithinimicrobiaceae</taxon>
        <taxon>Ornithinimicrobium</taxon>
    </lineage>
</organism>
<feature type="region of interest" description="Disordered" evidence="1">
    <location>
        <begin position="15"/>
        <end position="35"/>
    </location>
</feature>
<reference evidence="3" key="1">
    <citation type="submission" date="2022-06" db="EMBL/GenBank/DDBJ databases">
        <title>Ornithinimicrobium JY.X270.</title>
        <authorList>
            <person name="Huang Y."/>
        </authorList>
    </citation>
    <scope>NUCLEOTIDE SEQUENCE</scope>
    <source>
        <strain evidence="3">JY.X270</strain>
    </source>
</reference>
<dbReference type="RefSeq" id="WP_252619218.1">
    <property type="nucleotide sequence ID" value="NZ_CP099490.1"/>
</dbReference>
<sequence>MNTNDFDDQMKQLMAQGHAGTPQSDLASAAWHEGRRRRTRRLVAGGAGGTMLVAAAAATAFALSGGLPTENAQINPADGTGGGGQVTQDSAPQASETPTGSTESEPTVEKTTDGEPSDTGPTGAETAEEQDPPAIDGDVVIPTDVSGPLVPIGDGLGIISQDGWDVLPLRPAMTGSAGQTCLQPGGAQEPGCAISVVSWGELEPQPESQWLGVGGACLADPLAADNVVSLLSDGPVAQGRVDVDGHAAEWERWEVTCAGGETYSPAYWSIPDLSLTVSSDLHGDQVPQQLGGFDLSGAVSDLHLEVMVVTGESGGVLTGDLQEFLERDGPVELVATGETGALVTVGTTVCMDRPADAVETTPDGLGEIVIECGEFTERATQDLQTRPDVPLLLAILRDDAGDVVLVHRQYMA</sequence>
<feature type="compositionally biased region" description="Low complexity" evidence="1">
    <location>
        <begin position="95"/>
        <end position="105"/>
    </location>
</feature>
<gene>
    <name evidence="3" type="ORF">NF557_10540</name>
</gene>
<proteinExistence type="predicted"/>
<evidence type="ECO:0000313" key="3">
    <source>
        <dbReference type="EMBL" id="USQ75082.1"/>
    </source>
</evidence>
<evidence type="ECO:0000256" key="2">
    <source>
        <dbReference type="SAM" id="Phobius"/>
    </source>
</evidence>
<feature type="transmembrane region" description="Helical" evidence="2">
    <location>
        <begin position="42"/>
        <end position="63"/>
    </location>
</feature>
<evidence type="ECO:0000256" key="1">
    <source>
        <dbReference type="SAM" id="MobiDB-lite"/>
    </source>
</evidence>
<feature type="region of interest" description="Disordered" evidence="1">
    <location>
        <begin position="72"/>
        <end position="146"/>
    </location>
</feature>
<accession>A0ABY4YEA2</accession>
<name>A0ABY4YEA2_9MICO</name>